<dbReference type="InterPro" id="IPR008327">
    <property type="entry name" value="Sig_transdc_resp-reg_antiterm"/>
</dbReference>
<dbReference type="InterPro" id="IPR005561">
    <property type="entry name" value="ANTAR"/>
</dbReference>
<proteinExistence type="predicted"/>
<dbReference type="Proteomes" id="UP000534870">
    <property type="component" value="Unassembled WGS sequence"/>
</dbReference>
<evidence type="ECO:0000259" key="2">
    <source>
        <dbReference type="PROSITE" id="PS50110"/>
    </source>
</evidence>
<dbReference type="Pfam" id="PF03861">
    <property type="entry name" value="ANTAR"/>
    <property type="match status" value="1"/>
</dbReference>
<dbReference type="CDD" id="cd00156">
    <property type="entry name" value="REC"/>
    <property type="match status" value="1"/>
</dbReference>
<comment type="caution">
    <text evidence="4">The sequence shown here is derived from an EMBL/GenBank/DDBJ whole genome shotgun (WGS) entry which is preliminary data.</text>
</comment>
<dbReference type="RefSeq" id="WP_176641374.1">
    <property type="nucleotide sequence ID" value="NZ_JABXXP010000623.1"/>
</dbReference>
<evidence type="ECO:0000313" key="5">
    <source>
        <dbReference type="Proteomes" id="UP000534870"/>
    </source>
</evidence>
<name>A0A7Y7IZ16_9PROT</name>
<feature type="domain" description="ANTAR" evidence="3">
    <location>
        <begin position="123"/>
        <end position="184"/>
    </location>
</feature>
<evidence type="ECO:0000313" key="4">
    <source>
        <dbReference type="EMBL" id="NVN12872.1"/>
    </source>
</evidence>
<feature type="domain" description="Response regulatory" evidence="2">
    <location>
        <begin position="2"/>
        <end position="117"/>
    </location>
</feature>
<evidence type="ECO:0000256" key="1">
    <source>
        <dbReference type="PROSITE-ProRule" id="PRU00169"/>
    </source>
</evidence>
<feature type="modified residue" description="4-aspartylphosphate" evidence="1">
    <location>
        <position position="52"/>
    </location>
</feature>
<dbReference type="PROSITE" id="PS50110">
    <property type="entry name" value="RESPONSE_REGULATORY"/>
    <property type="match status" value="1"/>
</dbReference>
<dbReference type="SMART" id="SM01012">
    <property type="entry name" value="ANTAR"/>
    <property type="match status" value="1"/>
</dbReference>
<sequence>MKILLADENSRRANALSDILRADLSLDVVRLAAGTSLIDAVRAHAPDIVLVDMSRADRDALDSVRALSDSGLERPIALFVDEDDVRLMEDAFEAGICSYNVLDTPPRDVKPLLRAAIALYSRFRQTQNELHAVRKTLSERETIDRAKKVFMQAERCGEAEAYRWLRRRAMRQSRRIADIAAEYLRARREPSEDDLT</sequence>
<keyword evidence="1" id="KW-0597">Phosphoprotein</keyword>
<dbReference type="PROSITE" id="PS50921">
    <property type="entry name" value="ANTAR"/>
    <property type="match status" value="1"/>
</dbReference>
<protein>
    <submittedName>
        <fullName evidence="4">ANTAR domain-containing protein</fullName>
    </submittedName>
</protein>
<dbReference type="InterPro" id="IPR036388">
    <property type="entry name" value="WH-like_DNA-bd_sf"/>
</dbReference>
<dbReference type="InterPro" id="IPR011006">
    <property type="entry name" value="CheY-like_superfamily"/>
</dbReference>
<dbReference type="PIRSF" id="PIRSF036382">
    <property type="entry name" value="RR_antiterm"/>
    <property type="match status" value="1"/>
</dbReference>
<accession>A0A7Y7IZ16</accession>
<gene>
    <name evidence="4" type="ORF">HUK84_17355</name>
</gene>
<dbReference type="AlphaFoldDB" id="A0A7Y7IZ16"/>
<dbReference type="Gene3D" id="1.10.10.10">
    <property type="entry name" value="Winged helix-like DNA-binding domain superfamily/Winged helix DNA-binding domain"/>
    <property type="match status" value="1"/>
</dbReference>
<dbReference type="SUPFAM" id="SSF52172">
    <property type="entry name" value="CheY-like"/>
    <property type="match status" value="1"/>
</dbReference>
<dbReference type="GO" id="GO:0000160">
    <property type="term" value="P:phosphorelay signal transduction system"/>
    <property type="evidence" value="ECO:0007669"/>
    <property type="project" value="InterPro"/>
</dbReference>
<evidence type="ECO:0000259" key="3">
    <source>
        <dbReference type="PROSITE" id="PS50921"/>
    </source>
</evidence>
<dbReference type="EMBL" id="JABXXP010000623">
    <property type="protein sequence ID" value="NVN12872.1"/>
    <property type="molecule type" value="Genomic_DNA"/>
</dbReference>
<dbReference type="Gene3D" id="3.40.50.2300">
    <property type="match status" value="1"/>
</dbReference>
<dbReference type="GO" id="GO:0003723">
    <property type="term" value="F:RNA binding"/>
    <property type="evidence" value="ECO:0007669"/>
    <property type="project" value="InterPro"/>
</dbReference>
<organism evidence="4 5">
    <name type="scientific">Nguyenibacter vanlangensis</name>
    <dbReference type="NCBI Taxonomy" id="1216886"/>
    <lineage>
        <taxon>Bacteria</taxon>
        <taxon>Pseudomonadati</taxon>
        <taxon>Pseudomonadota</taxon>
        <taxon>Alphaproteobacteria</taxon>
        <taxon>Acetobacterales</taxon>
        <taxon>Acetobacteraceae</taxon>
        <taxon>Nguyenibacter</taxon>
    </lineage>
</organism>
<reference evidence="4 5" key="1">
    <citation type="submission" date="2020-06" db="EMBL/GenBank/DDBJ databases">
        <title>Description of novel acetic acid bacteria.</title>
        <authorList>
            <person name="Sombolestani A."/>
        </authorList>
    </citation>
    <scope>NUCLEOTIDE SEQUENCE [LARGE SCALE GENOMIC DNA]</scope>
    <source>
        <strain evidence="4 5">LMG 31431</strain>
    </source>
</reference>
<dbReference type="InterPro" id="IPR001789">
    <property type="entry name" value="Sig_transdc_resp-reg_receiver"/>
</dbReference>